<name>A0AAW8Q047_VIBPH</name>
<sequence>MIEKRIQSLVAARAICDFLKGKDGEQEIKVKVKKYIQSIDLQNGEALVMSKLDELFFDGGFVPFIEEMQYDISPQFTPVKRVFTQMIK</sequence>
<proteinExistence type="predicted"/>
<accession>A0AAW8Q047</accession>
<evidence type="ECO:0000313" key="1">
    <source>
        <dbReference type="EMBL" id="MDS1821435.1"/>
    </source>
</evidence>
<protein>
    <submittedName>
        <fullName evidence="1">Uncharacterized protein</fullName>
    </submittedName>
</protein>
<evidence type="ECO:0000313" key="2">
    <source>
        <dbReference type="Proteomes" id="UP001253193"/>
    </source>
</evidence>
<dbReference type="EMBL" id="JAUHGG010000003">
    <property type="protein sequence ID" value="MDS1821435.1"/>
    <property type="molecule type" value="Genomic_DNA"/>
</dbReference>
<gene>
    <name evidence="1" type="ORF">QX249_12255</name>
</gene>
<organism evidence="1 2">
    <name type="scientific">Vibrio parahaemolyticus</name>
    <dbReference type="NCBI Taxonomy" id="670"/>
    <lineage>
        <taxon>Bacteria</taxon>
        <taxon>Pseudomonadati</taxon>
        <taxon>Pseudomonadota</taxon>
        <taxon>Gammaproteobacteria</taxon>
        <taxon>Vibrionales</taxon>
        <taxon>Vibrionaceae</taxon>
        <taxon>Vibrio</taxon>
    </lineage>
</organism>
<reference evidence="1" key="1">
    <citation type="submission" date="2023-06" db="EMBL/GenBank/DDBJ databases">
        <title>Genomic Diversity of Vibrio spp. and Metagenomic Analysis of Pathogens in Florida Gulf Coastal Waters Following Hurricane Ian.</title>
        <authorList>
            <person name="Brumfield K.D."/>
        </authorList>
    </citation>
    <scope>NUCLEOTIDE SEQUENCE</scope>
    <source>
        <strain evidence="1">WBS2B-138</strain>
    </source>
</reference>
<dbReference type="AlphaFoldDB" id="A0AAW8Q047"/>
<comment type="caution">
    <text evidence="1">The sequence shown here is derived from an EMBL/GenBank/DDBJ whole genome shotgun (WGS) entry which is preliminary data.</text>
</comment>
<dbReference type="RefSeq" id="WP_311020322.1">
    <property type="nucleotide sequence ID" value="NZ_JAUHGG010000003.1"/>
</dbReference>
<dbReference type="Proteomes" id="UP001253193">
    <property type="component" value="Unassembled WGS sequence"/>
</dbReference>